<dbReference type="Pfam" id="PF00162">
    <property type="entry name" value="PGK"/>
    <property type="match status" value="1"/>
</dbReference>
<dbReference type="PANTHER" id="PTHR11406">
    <property type="entry name" value="PHOSPHOGLYCERATE KINASE"/>
    <property type="match status" value="1"/>
</dbReference>
<dbReference type="InterPro" id="IPR036043">
    <property type="entry name" value="Phosphoglycerate_kinase_sf"/>
</dbReference>
<dbReference type="Proteomes" id="UP000829196">
    <property type="component" value="Unassembled WGS sequence"/>
</dbReference>
<evidence type="ECO:0000256" key="4">
    <source>
        <dbReference type="ARBA" id="ARBA00022679"/>
    </source>
</evidence>
<dbReference type="GO" id="GO:0005829">
    <property type="term" value="C:cytosol"/>
    <property type="evidence" value="ECO:0007669"/>
    <property type="project" value="TreeGrafter"/>
</dbReference>
<dbReference type="Gene3D" id="3.40.50.1260">
    <property type="entry name" value="Phosphoglycerate kinase, N-terminal domain"/>
    <property type="match status" value="1"/>
</dbReference>
<keyword evidence="5" id="KW-0547">Nucleotide-binding</keyword>
<dbReference type="InterPro" id="IPR015911">
    <property type="entry name" value="Phosphoglycerate_kinase_CS"/>
</dbReference>
<evidence type="ECO:0000256" key="7">
    <source>
        <dbReference type="ARBA" id="ARBA00022840"/>
    </source>
</evidence>
<gene>
    <name evidence="11" type="ORF">KFK09_024241</name>
</gene>
<reference evidence="11" key="1">
    <citation type="journal article" date="2022" name="Front. Genet.">
        <title>Chromosome-Scale Assembly of the Dendrobium nobile Genome Provides Insights Into the Molecular Mechanism of the Biosynthesis of the Medicinal Active Ingredient of Dendrobium.</title>
        <authorList>
            <person name="Xu Q."/>
            <person name="Niu S.-C."/>
            <person name="Li K.-L."/>
            <person name="Zheng P.-J."/>
            <person name="Zhang X.-J."/>
            <person name="Jia Y."/>
            <person name="Liu Y."/>
            <person name="Niu Y.-X."/>
            <person name="Yu L.-H."/>
            <person name="Chen D.-F."/>
            <person name="Zhang G.-Q."/>
        </authorList>
    </citation>
    <scope>NUCLEOTIDE SEQUENCE</scope>
    <source>
        <tissue evidence="11">Leaf</tissue>
    </source>
</reference>
<dbReference type="PANTHER" id="PTHR11406:SF27">
    <property type="entry name" value="PHOSPHOGLYCERATE KINASE 3, CYTOSOLIC"/>
    <property type="match status" value="1"/>
</dbReference>
<dbReference type="SMR" id="A0A8T3AD77"/>
<protein>
    <recommendedName>
        <fullName evidence="3 9">Phosphoglycerate kinase</fullName>
        <ecNumber evidence="3 9">2.7.2.3</ecNumber>
    </recommendedName>
</protein>
<keyword evidence="7" id="KW-0067">ATP-binding</keyword>
<dbReference type="AlphaFoldDB" id="A0A8T3AD77"/>
<proteinExistence type="inferred from homology"/>
<evidence type="ECO:0000256" key="6">
    <source>
        <dbReference type="ARBA" id="ARBA00022777"/>
    </source>
</evidence>
<sequence>MAAKRSVGDLKGADLKGKKVLVRVDLNVPLDPIIRLPTTLESGPPFLPSRSSQRCHTPKYSLKPLVPRISELLGIDVLMANDCIGEEVGKTVASLPDGGVVLLENVRFYKEEKKNDPEFAKKLASLVDLYVNDAFGTAHRAHASTEGITKYLKPAVAGFLMRKELDYLVGAVGNPKRPFAAIVVIESLLQKVDILILQKAKSKGVSLLLPTDIVVADKFAADADSKVKSFEMKLDKTPPVIRSLASNAFANQLLKSTLETKPIHTSCNPLRPDSGWIWLERWMALTSSDRKNVLLKQDDLGEGTNTDLDAYEVNNKLQITQEHGSFDSKFAPSDPVGPVDVEVDLITKSSEKIEVDVPVSIQEQCSNSPVQNDQLDSYI</sequence>
<dbReference type="OrthoDB" id="1747078at2759"/>
<keyword evidence="4 9" id="KW-0808">Transferase</keyword>
<evidence type="ECO:0000313" key="12">
    <source>
        <dbReference type="Proteomes" id="UP000829196"/>
    </source>
</evidence>
<dbReference type="InterPro" id="IPR015824">
    <property type="entry name" value="Phosphoglycerate_kinase_N"/>
</dbReference>
<dbReference type="InterPro" id="IPR001576">
    <property type="entry name" value="Phosphoglycerate_kinase"/>
</dbReference>
<dbReference type="GO" id="GO:0006094">
    <property type="term" value="P:gluconeogenesis"/>
    <property type="evidence" value="ECO:0007669"/>
    <property type="project" value="TreeGrafter"/>
</dbReference>
<keyword evidence="8" id="KW-0460">Magnesium</keyword>
<organism evidence="11 12">
    <name type="scientific">Dendrobium nobile</name>
    <name type="common">Orchid</name>
    <dbReference type="NCBI Taxonomy" id="94219"/>
    <lineage>
        <taxon>Eukaryota</taxon>
        <taxon>Viridiplantae</taxon>
        <taxon>Streptophyta</taxon>
        <taxon>Embryophyta</taxon>
        <taxon>Tracheophyta</taxon>
        <taxon>Spermatophyta</taxon>
        <taxon>Magnoliopsida</taxon>
        <taxon>Liliopsida</taxon>
        <taxon>Asparagales</taxon>
        <taxon>Orchidaceae</taxon>
        <taxon>Epidendroideae</taxon>
        <taxon>Malaxideae</taxon>
        <taxon>Dendrobiinae</taxon>
        <taxon>Dendrobium</taxon>
    </lineage>
</organism>
<keyword evidence="6 9" id="KW-0418">Kinase</keyword>
<dbReference type="GO" id="GO:0043531">
    <property type="term" value="F:ADP binding"/>
    <property type="evidence" value="ECO:0007669"/>
    <property type="project" value="TreeGrafter"/>
</dbReference>
<keyword evidence="12" id="KW-1185">Reference proteome</keyword>
<comment type="catalytic activity">
    <reaction evidence="9">
        <text>(2R)-3-phosphoglycerate + ATP = (2R)-3-phospho-glyceroyl phosphate + ADP</text>
        <dbReference type="Rhea" id="RHEA:14801"/>
        <dbReference type="ChEBI" id="CHEBI:30616"/>
        <dbReference type="ChEBI" id="CHEBI:57604"/>
        <dbReference type="ChEBI" id="CHEBI:58272"/>
        <dbReference type="ChEBI" id="CHEBI:456216"/>
        <dbReference type="EC" id="2.7.2.3"/>
    </reaction>
</comment>
<dbReference type="PROSITE" id="PS00111">
    <property type="entry name" value="PGLYCERATE_KINASE"/>
    <property type="match status" value="1"/>
</dbReference>
<comment type="subunit">
    <text evidence="10">Monomer.</text>
</comment>
<dbReference type="SUPFAM" id="SSF53748">
    <property type="entry name" value="Phosphoglycerate kinase"/>
    <property type="match status" value="1"/>
</dbReference>
<comment type="cofactor">
    <cofactor evidence="1">
        <name>Mg(2+)</name>
        <dbReference type="ChEBI" id="CHEBI:18420"/>
    </cofactor>
</comment>
<evidence type="ECO:0000256" key="8">
    <source>
        <dbReference type="ARBA" id="ARBA00022842"/>
    </source>
</evidence>
<evidence type="ECO:0000313" key="11">
    <source>
        <dbReference type="EMBL" id="KAI0494110.1"/>
    </source>
</evidence>
<dbReference type="GO" id="GO:0006096">
    <property type="term" value="P:glycolytic process"/>
    <property type="evidence" value="ECO:0007669"/>
    <property type="project" value="InterPro"/>
</dbReference>
<evidence type="ECO:0000256" key="10">
    <source>
        <dbReference type="RuleBase" id="RU000696"/>
    </source>
</evidence>
<comment type="caution">
    <text evidence="11">The sequence shown here is derived from an EMBL/GenBank/DDBJ whole genome shotgun (WGS) entry which is preliminary data.</text>
</comment>
<dbReference type="GO" id="GO:0005524">
    <property type="term" value="F:ATP binding"/>
    <property type="evidence" value="ECO:0007669"/>
    <property type="project" value="UniProtKB-KW"/>
</dbReference>
<dbReference type="PRINTS" id="PR00477">
    <property type="entry name" value="PHGLYCKINASE"/>
</dbReference>
<evidence type="ECO:0000256" key="5">
    <source>
        <dbReference type="ARBA" id="ARBA00022741"/>
    </source>
</evidence>
<comment type="similarity">
    <text evidence="2 9">Belongs to the phosphoglycerate kinase family.</text>
</comment>
<evidence type="ECO:0000256" key="2">
    <source>
        <dbReference type="ARBA" id="ARBA00008982"/>
    </source>
</evidence>
<evidence type="ECO:0000256" key="1">
    <source>
        <dbReference type="ARBA" id="ARBA00001946"/>
    </source>
</evidence>
<evidence type="ECO:0000256" key="3">
    <source>
        <dbReference type="ARBA" id="ARBA00013061"/>
    </source>
</evidence>
<dbReference type="GO" id="GO:0004618">
    <property type="term" value="F:phosphoglycerate kinase activity"/>
    <property type="evidence" value="ECO:0007669"/>
    <property type="project" value="UniProtKB-EC"/>
</dbReference>
<name>A0A8T3AD77_DENNO</name>
<dbReference type="EMBL" id="JAGYWB010000017">
    <property type="protein sequence ID" value="KAI0494110.1"/>
    <property type="molecule type" value="Genomic_DNA"/>
</dbReference>
<evidence type="ECO:0000256" key="9">
    <source>
        <dbReference type="RuleBase" id="RU000532"/>
    </source>
</evidence>
<accession>A0A8T3AD77</accession>
<dbReference type="EC" id="2.7.2.3" evidence="3 9"/>